<evidence type="ECO:0000313" key="3">
    <source>
        <dbReference type="EMBL" id="KAA0046934.1"/>
    </source>
</evidence>
<gene>
    <name evidence="3" type="ORF">E6C27_scaffold230G001030</name>
</gene>
<dbReference type="PROSITE" id="PS50994">
    <property type="entry name" value="INTEGRASE"/>
    <property type="match status" value="1"/>
</dbReference>
<comment type="caution">
    <text evidence="3">The sequence shown here is derived from an EMBL/GenBank/DDBJ whole genome shotgun (WGS) entry which is preliminary data.</text>
</comment>
<dbReference type="PANTHER" id="PTHR42648">
    <property type="entry name" value="TRANSPOSASE, PUTATIVE-RELATED"/>
    <property type="match status" value="1"/>
</dbReference>
<dbReference type="Pfam" id="PF00665">
    <property type="entry name" value="rve"/>
    <property type="match status" value="1"/>
</dbReference>
<dbReference type="InterPro" id="IPR025724">
    <property type="entry name" value="GAG-pre-integrase_dom"/>
</dbReference>
<evidence type="ECO:0000313" key="4">
    <source>
        <dbReference type="Proteomes" id="UP000321393"/>
    </source>
</evidence>
<dbReference type="Gene3D" id="3.30.420.10">
    <property type="entry name" value="Ribonuclease H-like superfamily/Ribonuclease H"/>
    <property type="match status" value="1"/>
</dbReference>
<reference evidence="3 4" key="1">
    <citation type="submission" date="2019-08" db="EMBL/GenBank/DDBJ databases">
        <title>Draft genome sequences of two oriental melons (Cucumis melo L. var makuwa).</title>
        <authorList>
            <person name="Kwon S.-Y."/>
        </authorList>
    </citation>
    <scope>NUCLEOTIDE SEQUENCE [LARGE SCALE GENOMIC DNA]</scope>
    <source>
        <strain evidence="4">cv. SW 3</strain>
        <tissue evidence="3">Leaf</tissue>
    </source>
</reference>
<feature type="region of interest" description="Disordered" evidence="1">
    <location>
        <begin position="481"/>
        <end position="538"/>
    </location>
</feature>
<dbReference type="Pfam" id="PF20167">
    <property type="entry name" value="Transposase_32"/>
    <property type="match status" value="1"/>
</dbReference>
<dbReference type="InterPro" id="IPR001584">
    <property type="entry name" value="Integrase_cat-core"/>
</dbReference>
<dbReference type="InterPro" id="IPR057670">
    <property type="entry name" value="SH3_retrovirus"/>
</dbReference>
<organism evidence="3 4">
    <name type="scientific">Cucumis melo var. makuwa</name>
    <name type="common">Oriental melon</name>
    <dbReference type="NCBI Taxonomy" id="1194695"/>
    <lineage>
        <taxon>Eukaryota</taxon>
        <taxon>Viridiplantae</taxon>
        <taxon>Streptophyta</taxon>
        <taxon>Embryophyta</taxon>
        <taxon>Tracheophyta</taxon>
        <taxon>Spermatophyta</taxon>
        <taxon>Magnoliopsida</taxon>
        <taxon>eudicotyledons</taxon>
        <taxon>Gunneridae</taxon>
        <taxon>Pentapetalae</taxon>
        <taxon>rosids</taxon>
        <taxon>fabids</taxon>
        <taxon>Cucurbitales</taxon>
        <taxon>Cucurbitaceae</taxon>
        <taxon>Benincaseae</taxon>
        <taxon>Cucumis</taxon>
    </lineage>
</organism>
<proteinExistence type="predicted"/>
<accession>A0A5A7TVE6</accession>
<dbReference type="Pfam" id="PF25597">
    <property type="entry name" value="SH3_retrovirus"/>
    <property type="match status" value="1"/>
</dbReference>
<dbReference type="EMBL" id="SSTE01013576">
    <property type="protein sequence ID" value="KAA0046934.1"/>
    <property type="molecule type" value="Genomic_DNA"/>
</dbReference>
<dbReference type="InterPro" id="IPR036397">
    <property type="entry name" value="RNaseH_sf"/>
</dbReference>
<dbReference type="Pfam" id="PF14223">
    <property type="entry name" value="Retrotran_gag_2"/>
    <property type="match status" value="1"/>
</dbReference>
<dbReference type="GO" id="GO:0003676">
    <property type="term" value="F:nucleic acid binding"/>
    <property type="evidence" value="ECO:0007669"/>
    <property type="project" value="InterPro"/>
</dbReference>
<dbReference type="InterPro" id="IPR046796">
    <property type="entry name" value="Transposase_32_dom"/>
</dbReference>
<dbReference type="Pfam" id="PF13976">
    <property type="entry name" value="gag_pre-integrs"/>
    <property type="match status" value="1"/>
</dbReference>
<protein>
    <recommendedName>
        <fullName evidence="2">Integrase catalytic domain-containing protein</fullName>
    </recommendedName>
</protein>
<name>A0A5A7TVE6_CUCMM</name>
<dbReference type="InterPro" id="IPR012337">
    <property type="entry name" value="RNaseH-like_sf"/>
</dbReference>
<feature type="compositionally biased region" description="Basic and acidic residues" evidence="1">
    <location>
        <begin position="482"/>
        <end position="496"/>
    </location>
</feature>
<dbReference type="OrthoDB" id="998127at2759"/>
<sequence length="1116" mass="124503">MNGRRRADNCYQWSSSNSNMCHLTKEDQTWLWHRKLGHISLRSIDKAIRNEAVEGIPTIDINSRFFCGDCLIGKQTKTSHKILKECSTTRVHELLHLDLMGPMQIESLGGKKYVLVVVDDYSRFTWVRFLKGKSDAVKICISLCLNLQREKGKKIIRIRSDHGKEFDNEDLNNFCQSEANREYHRKWDVKSEQGIFLGYSQNSRVYRVFNNRSGIVMETINVVVNDFESTTIQTYDEDDETLNMPVDSSTLPAEVLKADAQADGDPSTGIITRKKEKVDYSKMIADLCYTSTIEPSTVDVALKDEYWINAMQEELLQFRRNNVWTLVPKLEGANIIDKHGGRTIMFSRASNQVESEGIFISQEKYAKNIIKKFGLEQSRHKRTPAATHVKITKDTDGARADHELYRSIIGSLLYLTASRPDIAYAIGICARYQVAPRMSHLKAVKRILKYIHGINNFGILYSYDTASILVGYCDADWAGSSYDKKSTSRDMVKSSEGEPAAQISSPSVQKGRGRRFKSTPPRRPYRLPSEKSQAEVSRKLPKSVLEIVDSSYPASSDTHAPNVLETLMSDMDSDDLDDVPLARLLKKTIVPEVTVEMSVATSVSFSSFVPLPSKPNVAHASVPGDVSTAPEVRTNVHSDENELDPPNPNIHSKEVPADVDNNPIVPSASPEIPVALQPTKRKFQQNWHNITTKTGRKKIPPNIPSVPIDEISFHPEEIVQRWKFVVQRRLADELIKEFRVYLPNEFNDLSSSDHQMVHIRGFKFVISPAVINGFLGNIVDLDCSLSTPSIEILASILSGGIRSSWPVNGIPAVALSVKYVILHKIGIANWFPSSYASSVSAALGTFLYQICNDNKIDTGGVAAGDVVTVGCNVCVANRHHHKINLFLLPPSSYYPIFANLVPLHLDSTNYVLWKYQVSFILKAHFLFGHIDDSLPCPLKFLLSPAVGTTHETNLEYLQWLSLDQALITLINATLSSSALAHVVGSTSSKSLWFSLDKRYSSNNKANILDLRSALYTIKKNSSKTIEQYTYQIKALVDKLATASVSLEEEILVHTLKEESTIAKSSAIESNSTAMAAAQHFLSSHESRNGSSSITLGHSTYRANSSYGLRASGANFS</sequence>
<evidence type="ECO:0000256" key="1">
    <source>
        <dbReference type="SAM" id="MobiDB-lite"/>
    </source>
</evidence>
<dbReference type="AlphaFoldDB" id="A0A5A7TVE6"/>
<dbReference type="InterPro" id="IPR039537">
    <property type="entry name" value="Retrotran_Ty1/copia-like"/>
</dbReference>
<dbReference type="PANTHER" id="PTHR42648:SF21">
    <property type="entry name" value="CYSTEINE-RICH RLK (RECEPTOR-LIKE PROTEIN KINASE) 8"/>
    <property type="match status" value="1"/>
</dbReference>
<dbReference type="SUPFAM" id="SSF53098">
    <property type="entry name" value="Ribonuclease H-like"/>
    <property type="match status" value="1"/>
</dbReference>
<evidence type="ECO:0000259" key="2">
    <source>
        <dbReference type="PROSITE" id="PS50994"/>
    </source>
</evidence>
<feature type="compositionally biased region" description="Basic and acidic residues" evidence="1">
    <location>
        <begin position="528"/>
        <end position="538"/>
    </location>
</feature>
<feature type="domain" description="Integrase catalytic" evidence="2">
    <location>
        <begin position="87"/>
        <end position="260"/>
    </location>
</feature>
<dbReference type="GO" id="GO:0015074">
    <property type="term" value="P:DNA integration"/>
    <property type="evidence" value="ECO:0007669"/>
    <property type="project" value="InterPro"/>
</dbReference>
<dbReference type="Proteomes" id="UP000321393">
    <property type="component" value="Unassembled WGS sequence"/>
</dbReference>